<evidence type="ECO:0000256" key="1">
    <source>
        <dbReference type="ARBA" id="ARBA00004141"/>
    </source>
</evidence>
<feature type="transmembrane region" description="Helical" evidence="7">
    <location>
        <begin position="287"/>
        <end position="306"/>
    </location>
</feature>
<protein>
    <recommendedName>
        <fullName evidence="9">GOST seven transmembrane domain-containing protein</fullName>
    </recommendedName>
</protein>
<dbReference type="GO" id="GO:0005794">
    <property type="term" value="C:Golgi apparatus"/>
    <property type="evidence" value="ECO:0007669"/>
    <property type="project" value="TreeGrafter"/>
</dbReference>
<organism evidence="10">
    <name type="scientific">Helicotheca tamesis</name>
    <dbReference type="NCBI Taxonomy" id="374047"/>
    <lineage>
        <taxon>Eukaryota</taxon>
        <taxon>Sar</taxon>
        <taxon>Stramenopiles</taxon>
        <taxon>Ochrophyta</taxon>
        <taxon>Bacillariophyta</taxon>
        <taxon>Mediophyceae</taxon>
        <taxon>Lithodesmiophycidae</taxon>
        <taxon>Lithodesmiales</taxon>
        <taxon>Lithodesmiaceae</taxon>
        <taxon>Helicotheca</taxon>
    </lineage>
</organism>
<dbReference type="PANTHER" id="PTHR21229:SF1">
    <property type="entry name" value="GH17801P"/>
    <property type="match status" value="1"/>
</dbReference>
<feature type="transmembrane region" description="Helical" evidence="7">
    <location>
        <begin position="475"/>
        <end position="497"/>
    </location>
</feature>
<dbReference type="PANTHER" id="PTHR21229">
    <property type="entry name" value="LUNG SEVEN TRANSMEMBRANE RECEPTOR"/>
    <property type="match status" value="1"/>
</dbReference>
<sequence>MRMFTGKQSCGKAALSLLLLAAQTSTIKSEIRTFNGELEAASNYIHFSEGYLVTPGYIDLSDLTFTTTDEESDYEYHDRVDDDGIDDDIPLDDDSAMDEEDAEEEEEGEEDRQGDDAVDVDEGEEGGDVEEGDGDDGGDRGMRFLDGSSTFIDIVFFHEPPTCSNTKAGCDWNDLGLGKSDDEGNLRWCCSEDAIELGLCDGSEDHLGRLIIDKDKFEGEHRFLTVPATGEMEANVKYGKIEQKTDTGKYVLIMANCNDHGRNVMVNGKYEWKSKHGYLPGNLFGELYFFVGLSIVYFILVIWYGISMKCNEESVIPIQKWILVTIIIGLVEVFFKGGDFFIWNEDGYRVWFAMYTGIILGVFKRAISRCLVVMVSLGWGVVRDSIGDQMKKIIALGCIYVGCSAARDIMTVFAITENQVLSIDEEEELFDAVTILTFVVAAIDVTFYMWILDALNGTMQYLENMSQNMKLQRYLRLRCILLFSILFAVVWAIFGIVNNLMDNQMMEENNEWIINATWELNYLVVLIAIAWLWKPDPTAKEYAYVMELPTVGNDVEFETNADTIQDGPDSYADETEGETGENLKIEDAEKA</sequence>
<feature type="transmembrane region" description="Helical" evidence="7">
    <location>
        <begin position="435"/>
        <end position="455"/>
    </location>
</feature>
<feature type="compositionally biased region" description="Acidic residues" evidence="6">
    <location>
        <begin position="83"/>
        <end position="136"/>
    </location>
</feature>
<dbReference type="InterPro" id="IPR053937">
    <property type="entry name" value="GOST_TM"/>
</dbReference>
<feature type="region of interest" description="Disordered" evidence="6">
    <location>
        <begin position="561"/>
        <end position="591"/>
    </location>
</feature>
<keyword evidence="2 7" id="KW-0812">Transmembrane</keyword>
<feature type="signal peptide" evidence="8">
    <location>
        <begin position="1"/>
        <end position="29"/>
    </location>
</feature>
<evidence type="ECO:0000256" key="2">
    <source>
        <dbReference type="ARBA" id="ARBA00022692"/>
    </source>
</evidence>
<evidence type="ECO:0000256" key="7">
    <source>
        <dbReference type="SAM" id="Phobius"/>
    </source>
</evidence>
<feature type="transmembrane region" description="Helical" evidence="7">
    <location>
        <begin position="318"/>
        <end position="335"/>
    </location>
</feature>
<dbReference type="GO" id="GO:0016020">
    <property type="term" value="C:membrane"/>
    <property type="evidence" value="ECO:0007669"/>
    <property type="project" value="UniProtKB-SubCell"/>
</dbReference>
<feature type="region of interest" description="Disordered" evidence="6">
    <location>
        <begin position="72"/>
        <end position="142"/>
    </location>
</feature>
<evidence type="ECO:0000256" key="5">
    <source>
        <dbReference type="ARBA" id="ARBA00023136"/>
    </source>
</evidence>
<evidence type="ECO:0000256" key="4">
    <source>
        <dbReference type="ARBA" id="ARBA00022989"/>
    </source>
</evidence>
<dbReference type="AlphaFoldDB" id="A0A7S2I8M6"/>
<evidence type="ECO:0000256" key="6">
    <source>
        <dbReference type="SAM" id="MobiDB-lite"/>
    </source>
</evidence>
<proteinExistence type="predicted"/>
<evidence type="ECO:0000259" key="9">
    <source>
        <dbReference type="Pfam" id="PF06814"/>
    </source>
</evidence>
<feature type="compositionally biased region" description="Basic and acidic residues" evidence="6">
    <location>
        <begin position="581"/>
        <end position="591"/>
    </location>
</feature>
<reference evidence="10" key="1">
    <citation type="submission" date="2021-01" db="EMBL/GenBank/DDBJ databases">
        <authorList>
            <person name="Corre E."/>
            <person name="Pelletier E."/>
            <person name="Niang G."/>
            <person name="Scheremetjew M."/>
            <person name="Finn R."/>
            <person name="Kale V."/>
            <person name="Holt S."/>
            <person name="Cochrane G."/>
            <person name="Meng A."/>
            <person name="Brown T."/>
            <person name="Cohen L."/>
        </authorList>
    </citation>
    <scope>NUCLEOTIDE SEQUENCE</scope>
    <source>
        <strain evidence="10">CCMP826</strain>
    </source>
</reference>
<name>A0A7S2I8M6_9STRA</name>
<keyword evidence="4 7" id="KW-1133">Transmembrane helix</keyword>
<keyword evidence="3 8" id="KW-0732">Signal</keyword>
<evidence type="ECO:0000256" key="3">
    <source>
        <dbReference type="ARBA" id="ARBA00022729"/>
    </source>
</evidence>
<evidence type="ECO:0000313" key="10">
    <source>
        <dbReference type="EMBL" id="CAD9512180.1"/>
    </source>
</evidence>
<accession>A0A7S2I8M6</accession>
<dbReference type="Pfam" id="PF06814">
    <property type="entry name" value="GOST_TM"/>
    <property type="match status" value="1"/>
</dbReference>
<evidence type="ECO:0000256" key="8">
    <source>
        <dbReference type="SAM" id="SignalP"/>
    </source>
</evidence>
<gene>
    <name evidence="10" type="ORF">HTAM1171_LOCUS10448</name>
</gene>
<dbReference type="EMBL" id="HBGV01017022">
    <property type="protein sequence ID" value="CAD9512180.1"/>
    <property type="molecule type" value="Transcribed_RNA"/>
</dbReference>
<feature type="transmembrane region" description="Helical" evidence="7">
    <location>
        <begin position="393"/>
        <end position="415"/>
    </location>
</feature>
<feature type="transmembrane region" description="Helical" evidence="7">
    <location>
        <begin position="512"/>
        <end position="533"/>
    </location>
</feature>
<feature type="domain" description="GOST seven transmembrane" evidence="9">
    <location>
        <begin position="287"/>
        <end position="536"/>
    </location>
</feature>
<comment type="subcellular location">
    <subcellularLocation>
        <location evidence="1">Membrane</location>
        <topology evidence="1">Multi-pass membrane protein</topology>
    </subcellularLocation>
</comment>
<dbReference type="InterPro" id="IPR009637">
    <property type="entry name" value="GPR107/GPR108-like"/>
</dbReference>
<feature type="transmembrane region" description="Helical" evidence="7">
    <location>
        <begin position="355"/>
        <end position="381"/>
    </location>
</feature>
<feature type="chain" id="PRO_5031254812" description="GOST seven transmembrane domain-containing protein" evidence="8">
    <location>
        <begin position="30"/>
        <end position="591"/>
    </location>
</feature>
<keyword evidence="5 7" id="KW-0472">Membrane</keyword>